<accession>A0A5J5WPL7</accession>
<gene>
    <name evidence="1" type="ORF">ES319_A02G094500v1</name>
</gene>
<evidence type="ECO:0000313" key="2">
    <source>
        <dbReference type="Proteomes" id="UP000327439"/>
    </source>
</evidence>
<name>A0A5J5WPL7_GOSBA</name>
<evidence type="ECO:0000313" key="1">
    <source>
        <dbReference type="EMBL" id="KAB2093446.1"/>
    </source>
</evidence>
<proteinExistence type="predicted"/>
<dbReference type="Proteomes" id="UP000327439">
    <property type="component" value="Chromosome A02"/>
</dbReference>
<keyword evidence="2" id="KW-1185">Reference proteome</keyword>
<dbReference type="AlphaFoldDB" id="A0A5J5WPL7"/>
<organism evidence="1 2">
    <name type="scientific">Gossypium barbadense</name>
    <name type="common">Sea Island cotton</name>
    <name type="synonym">Hibiscus barbadensis</name>
    <dbReference type="NCBI Taxonomy" id="3634"/>
    <lineage>
        <taxon>Eukaryota</taxon>
        <taxon>Viridiplantae</taxon>
        <taxon>Streptophyta</taxon>
        <taxon>Embryophyta</taxon>
        <taxon>Tracheophyta</taxon>
        <taxon>Spermatophyta</taxon>
        <taxon>Magnoliopsida</taxon>
        <taxon>eudicotyledons</taxon>
        <taxon>Gunneridae</taxon>
        <taxon>Pentapetalae</taxon>
        <taxon>rosids</taxon>
        <taxon>malvids</taxon>
        <taxon>Malvales</taxon>
        <taxon>Malvaceae</taxon>
        <taxon>Malvoideae</taxon>
        <taxon>Gossypium</taxon>
    </lineage>
</organism>
<reference evidence="2" key="1">
    <citation type="journal article" date="2020" name="Nat. Genet.">
        <title>Genomic diversifications of five Gossypium allopolyploid species and their impact on cotton improvement.</title>
        <authorList>
            <person name="Chen Z.J."/>
            <person name="Sreedasyam A."/>
            <person name="Ando A."/>
            <person name="Song Q."/>
            <person name="De Santiago L.M."/>
            <person name="Hulse-Kemp A.M."/>
            <person name="Ding M."/>
            <person name="Ye W."/>
            <person name="Kirkbride R.C."/>
            <person name="Jenkins J."/>
            <person name="Plott C."/>
            <person name="Lovell J."/>
            <person name="Lin Y.M."/>
            <person name="Vaughn R."/>
            <person name="Liu B."/>
            <person name="Simpson S."/>
            <person name="Scheffler B.E."/>
            <person name="Wen L."/>
            <person name="Saski C.A."/>
            <person name="Grover C.E."/>
            <person name="Hu G."/>
            <person name="Conover J.L."/>
            <person name="Carlson J.W."/>
            <person name="Shu S."/>
            <person name="Boston L.B."/>
            <person name="Williams M."/>
            <person name="Peterson D.G."/>
            <person name="McGee K."/>
            <person name="Jones D.C."/>
            <person name="Wendel J.F."/>
            <person name="Stelly D.M."/>
            <person name="Grimwood J."/>
            <person name="Schmutz J."/>
        </authorList>
    </citation>
    <scope>NUCLEOTIDE SEQUENCE [LARGE SCALE GENOMIC DNA]</scope>
    <source>
        <strain evidence="2">cv. 3-79</strain>
    </source>
</reference>
<protein>
    <submittedName>
        <fullName evidence="1">Uncharacterized protein</fullName>
    </submittedName>
</protein>
<sequence>MFSCRIIFEQITSAFSFRTTNPEQDSFLWLLNEASKFILSVGPFGVVHPPDCNLHLGKWHSQNRCSLVSAPL</sequence>
<dbReference type="EMBL" id="CM018203">
    <property type="protein sequence ID" value="KAB2093446.1"/>
    <property type="molecule type" value="Genomic_DNA"/>
</dbReference>